<feature type="transmembrane region" description="Helical" evidence="6">
    <location>
        <begin position="250"/>
        <end position="269"/>
    </location>
</feature>
<feature type="transmembrane region" description="Helical" evidence="6">
    <location>
        <begin position="71"/>
        <end position="89"/>
    </location>
</feature>
<evidence type="ECO:0000256" key="3">
    <source>
        <dbReference type="ARBA" id="ARBA00022748"/>
    </source>
</evidence>
<comment type="subcellular location">
    <subcellularLocation>
        <location evidence="1">Membrane</location>
        <topology evidence="1">Multi-pass membrane protein</topology>
    </subcellularLocation>
</comment>
<sequence>MTSLLSPASSTLLTLVLYAFAGVAGMLGMILKNQTIRVVAATVATCGFILQTVILFMGFHAQTAGGLSLGAYLQMMAWFVMLCGLVLWIKIHQEIPLLFGALLSLVLFCFSARSLQLVVHVPGSLHAPFYALHIGALYISLALIAISCVAGLLFLYLDKRLKARKPLPHFLRDLPALNILDSINSSATLAGFPLFTTGIVCGLIYAKPVYGATLTGDPKELISLVIWACFAVIFYGRVCRGWRGRKPARLMALVFVLCLFSIVGVNLFMNSHHAFTRI</sequence>
<reference evidence="8" key="1">
    <citation type="journal article" date="2021" name="PeerJ">
        <title>Extensive microbial diversity within the chicken gut microbiome revealed by metagenomics and culture.</title>
        <authorList>
            <person name="Gilroy R."/>
            <person name="Ravi A."/>
            <person name="Getino M."/>
            <person name="Pursley I."/>
            <person name="Horton D.L."/>
            <person name="Alikhan N.F."/>
            <person name="Baker D."/>
            <person name="Gharbi K."/>
            <person name="Hall N."/>
            <person name="Watson M."/>
            <person name="Adriaenssens E.M."/>
            <person name="Foster-Nyarko E."/>
            <person name="Jarju S."/>
            <person name="Secka A."/>
            <person name="Antonio M."/>
            <person name="Oren A."/>
            <person name="Chaudhuri R.R."/>
            <person name="La Ragione R."/>
            <person name="Hildebrand F."/>
            <person name="Pallen M.J."/>
        </authorList>
    </citation>
    <scope>NUCLEOTIDE SEQUENCE</scope>
    <source>
        <strain evidence="8">ChiHecec2B26-446</strain>
    </source>
</reference>
<evidence type="ECO:0000256" key="4">
    <source>
        <dbReference type="ARBA" id="ARBA00022989"/>
    </source>
</evidence>
<feature type="transmembrane region" description="Helical" evidence="6">
    <location>
        <begin position="221"/>
        <end position="238"/>
    </location>
</feature>
<keyword evidence="3" id="KW-0201">Cytochrome c-type biogenesis</keyword>
<dbReference type="EMBL" id="DXHV01000081">
    <property type="protein sequence ID" value="HIW01432.1"/>
    <property type="molecule type" value="Genomic_DNA"/>
</dbReference>
<dbReference type="PANTHER" id="PTHR30071:SF1">
    <property type="entry name" value="CYTOCHROME B_B6 PROTEIN-RELATED"/>
    <property type="match status" value="1"/>
</dbReference>
<dbReference type="Proteomes" id="UP000886752">
    <property type="component" value="Unassembled WGS sequence"/>
</dbReference>
<evidence type="ECO:0000313" key="9">
    <source>
        <dbReference type="Proteomes" id="UP000886752"/>
    </source>
</evidence>
<feature type="transmembrane region" description="Helical" evidence="6">
    <location>
        <begin position="187"/>
        <end position="206"/>
    </location>
</feature>
<protein>
    <submittedName>
        <fullName evidence="8">Cytochrome c biogenesis protein</fullName>
    </submittedName>
</protein>
<feature type="domain" description="Cytochrome c assembly protein" evidence="7">
    <location>
        <begin position="74"/>
        <end position="269"/>
    </location>
</feature>
<dbReference type="Pfam" id="PF01578">
    <property type="entry name" value="Cytochrom_C_asm"/>
    <property type="match status" value="1"/>
</dbReference>
<accession>A0A9D1TQS3</accession>
<evidence type="ECO:0000313" key="8">
    <source>
        <dbReference type="EMBL" id="HIW01432.1"/>
    </source>
</evidence>
<feature type="transmembrane region" description="Helical" evidence="6">
    <location>
        <begin position="135"/>
        <end position="157"/>
    </location>
</feature>
<dbReference type="GO" id="GO:0020037">
    <property type="term" value="F:heme binding"/>
    <property type="evidence" value="ECO:0007669"/>
    <property type="project" value="InterPro"/>
</dbReference>
<dbReference type="GO" id="GO:0005886">
    <property type="term" value="C:plasma membrane"/>
    <property type="evidence" value="ECO:0007669"/>
    <property type="project" value="TreeGrafter"/>
</dbReference>
<evidence type="ECO:0000256" key="2">
    <source>
        <dbReference type="ARBA" id="ARBA00022692"/>
    </source>
</evidence>
<feature type="transmembrane region" description="Helical" evidence="6">
    <location>
        <begin position="96"/>
        <end position="115"/>
    </location>
</feature>
<feature type="transmembrane region" description="Helical" evidence="6">
    <location>
        <begin position="12"/>
        <end position="31"/>
    </location>
</feature>
<keyword evidence="4 6" id="KW-1133">Transmembrane helix</keyword>
<evidence type="ECO:0000256" key="6">
    <source>
        <dbReference type="SAM" id="Phobius"/>
    </source>
</evidence>
<reference evidence="8" key="2">
    <citation type="submission" date="2021-04" db="EMBL/GenBank/DDBJ databases">
        <authorList>
            <person name="Gilroy R."/>
        </authorList>
    </citation>
    <scope>NUCLEOTIDE SEQUENCE</scope>
    <source>
        <strain evidence="8">ChiHecec2B26-446</strain>
    </source>
</reference>
<comment type="caution">
    <text evidence="8">The sequence shown here is derived from an EMBL/GenBank/DDBJ whole genome shotgun (WGS) entry which is preliminary data.</text>
</comment>
<dbReference type="InterPro" id="IPR002541">
    <property type="entry name" value="Cyt_c_assembly"/>
</dbReference>
<dbReference type="AlphaFoldDB" id="A0A9D1TQS3"/>
<gene>
    <name evidence="8" type="ORF">H9894_09655</name>
</gene>
<keyword evidence="5 6" id="KW-0472">Membrane</keyword>
<evidence type="ECO:0000256" key="1">
    <source>
        <dbReference type="ARBA" id="ARBA00004141"/>
    </source>
</evidence>
<dbReference type="InterPro" id="IPR045062">
    <property type="entry name" value="Cyt_c_biogenesis_CcsA/CcmC"/>
</dbReference>
<evidence type="ECO:0000256" key="5">
    <source>
        <dbReference type="ARBA" id="ARBA00023136"/>
    </source>
</evidence>
<evidence type="ECO:0000259" key="7">
    <source>
        <dbReference type="Pfam" id="PF01578"/>
    </source>
</evidence>
<dbReference type="PANTHER" id="PTHR30071">
    <property type="entry name" value="HEME EXPORTER PROTEIN C"/>
    <property type="match status" value="1"/>
</dbReference>
<feature type="transmembrane region" description="Helical" evidence="6">
    <location>
        <begin position="38"/>
        <end position="59"/>
    </location>
</feature>
<keyword evidence="2 6" id="KW-0812">Transmembrane</keyword>
<proteinExistence type="predicted"/>
<name>A0A9D1TQS3_9BACT</name>
<dbReference type="GO" id="GO:0017004">
    <property type="term" value="P:cytochrome complex assembly"/>
    <property type="evidence" value="ECO:0007669"/>
    <property type="project" value="UniProtKB-KW"/>
</dbReference>
<organism evidence="8 9">
    <name type="scientific">Candidatus Desulfovibrio intestinipullorum</name>
    <dbReference type="NCBI Taxonomy" id="2838536"/>
    <lineage>
        <taxon>Bacteria</taxon>
        <taxon>Pseudomonadati</taxon>
        <taxon>Thermodesulfobacteriota</taxon>
        <taxon>Desulfovibrionia</taxon>
        <taxon>Desulfovibrionales</taxon>
        <taxon>Desulfovibrionaceae</taxon>
        <taxon>Desulfovibrio</taxon>
    </lineage>
</organism>